<dbReference type="RefSeq" id="WP_341425254.1">
    <property type="nucleotide sequence ID" value="NZ_JBBUTG010000004.1"/>
</dbReference>
<comment type="caution">
    <text evidence="1">The sequence shown here is derived from an EMBL/GenBank/DDBJ whole genome shotgun (WGS) entry which is preliminary data.</text>
</comment>
<organism evidence="1 2">
    <name type="scientific">Ideonella lacteola</name>
    <dbReference type="NCBI Taxonomy" id="2984193"/>
    <lineage>
        <taxon>Bacteria</taxon>
        <taxon>Pseudomonadati</taxon>
        <taxon>Pseudomonadota</taxon>
        <taxon>Betaproteobacteria</taxon>
        <taxon>Burkholderiales</taxon>
        <taxon>Sphaerotilaceae</taxon>
        <taxon>Ideonella</taxon>
    </lineage>
</organism>
<name>A0ABU9BLQ5_9BURK</name>
<dbReference type="Proteomes" id="UP001371218">
    <property type="component" value="Unassembled WGS sequence"/>
</dbReference>
<dbReference type="EMBL" id="JBBUTG010000004">
    <property type="protein sequence ID" value="MEK8030881.1"/>
    <property type="molecule type" value="Genomic_DNA"/>
</dbReference>
<sequence length="58" mass="5926">MQVSSSKQHTPGHPKAALGKLLDDLGHTAPALVLCDSDYGSGDILGRCKSETSPACCG</sequence>
<reference evidence="1 2" key="1">
    <citation type="submission" date="2024-04" db="EMBL/GenBank/DDBJ databases">
        <title>Novel species of the genus Ideonella isolated from streams.</title>
        <authorList>
            <person name="Lu H."/>
        </authorList>
    </citation>
    <scope>NUCLEOTIDE SEQUENCE [LARGE SCALE GENOMIC DNA]</scope>
    <source>
        <strain evidence="1 2">DXS29W</strain>
    </source>
</reference>
<evidence type="ECO:0000313" key="1">
    <source>
        <dbReference type="EMBL" id="MEK8030881.1"/>
    </source>
</evidence>
<gene>
    <name evidence="1" type="ORF">AACH06_08660</name>
</gene>
<evidence type="ECO:0008006" key="3">
    <source>
        <dbReference type="Google" id="ProtNLM"/>
    </source>
</evidence>
<keyword evidence="2" id="KW-1185">Reference proteome</keyword>
<accession>A0ABU9BLQ5</accession>
<protein>
    <recommendedName>
        <fullName evidence="3">Transposase IS701-like DDE domain-containing protein</fullName>
    </recommendedName>
</protein>
<proteinExistence type="predicted"/>
<evidence type="ECO:0000313" key="2">
    <source>
        <dbReference type="Proteomes" id="UP001371218"/>
    </source>
</evidence>